<dbReference type="PROSITE" id="PS00194">
    <property type="entry name" value="THIOREDOXIN_1"/>
    <property type="match status" value="1"/>
</dbReference>
<evidence type="ECO:0000256" key="4">
    <source>
        <dbReference type="ARBA" id="ARBA00022982"/>
    </source>
</evidence>
<evidence type="ECO:0000313" key="12">
    <source>
        <dbReference type="Proteomes" id="UP000886874"/>
    </source>
</evidence>
<gene>
    <name evidence="11" type="primary">trxA</name>
    <name evidence="11" type="ORF">IAA67_05570</name>
</gene>
<evidence type="ECO:0000256" key="3">
    <source>
        <dbReference type="ARBA" id="ARBA00022448"/>
    </source>
</evidence>
<dbReference type="EMBL" id="DVFN01000084">
    <property type="protein sequence ID" value="HIQ69777.1"/>
    <property type="molecule type" value="Genomic_DNA"/>
</dbReference>
<dbReference type="PRINTS" id="PR00421">
    <property type="entry name" value="THIOREDOXIN"/>
</dbReference>
<reference evidence="11" key="1">
    <citation type="submission" date="2020-10" db="EMBL/GenBank/DDBJ databases">
        <authorList>
            <person name="Gilroy R."/>
        </authorList>
    </citation>
    <scope>NUCLEOTIDE SEQUENCE</scope>
    <source>
        <strain evidence="11">ChiSjej2B20-13462</strain>
    </source>
</reference>
<comment type="caution">
    <text evidence="11">The sequence shown here is derived from an EMBL/GenBank/DDBJ whole genome shotgun (WGS) entry which is preliminary data.</text>
</comment>
<dbReference type="Gene3D" id="3.40.30.10">
    <property type="entry name" value="Glutaredoxin"/>
    <property type="match status" value="1"/>
</dbReference>
<keyword evidence="3" id="KW-0813">Transport</keyword>
<feature type="site" description="Deprotonates C-terminal active site Cys" evidence="8">
    <location>
        <position position="24"/>
    </location>
</feature>
<evidence type="ECO:0000256" key="7">
    <source>
        <dbReference type="NCBIfam" id="TIGR01068"/>
    </source>
</evidence>
<evidence type="ECO:0000256" key="8">
    <source>
        <dbReference type="PIRSR" id="PIRSR000077-1"/>
    </source>
</evidence>
<dbReference type="PIRSF" id="PIRSF000077">
    <property type="entry name" value="Thioredoxin"/>
    <property type="match status" value="1"/>
</dbReference>
<dbReference type="InterPro" id="IPR013766">
    <property type="entry name" value="Thioredoxin_domain"/>
</dbReference>
<dbReference type="GO" id="GO:0015035">
    <property type="term" value="F:protein-disulfide reductase activity"/>
    <property type="evidence" value="ECO:0007669"/>
    <property type="project" value="UniProtKB-UniRule"/>
</dbReference>
<feature type="site" description="Contributes to redox potential value" evidence="8">
    <location>
        <position position="31"/>
    </location>
</feature>
<evidence type="ECO:0000256" key="1">
    <source>
        <dbReference type="ARBA" id="ARBA00008987"/>
    </source>
</evidence>
<accession>A0A9D0Z613</accession>
<dbReference type="PANTHER" id="PTHR45663:SF11">
    <property type="entry name" value="GEO12009P1"/>
    <property type="match status" value="1"/>
</dbReference>
<evidence type="ECO:0000313" key="11">
    <source>
        <dbReference type="EMBL" id="HIQ69777.1"/>
    </source>
</evidence>
<sequence>MEYTLTKDNFQELVLDSQEKILVDFWATWCGPCMMLSPIVEELAETCRVGKVNVDEEPELARQFGIVSIPTLIVFENGKAVRQSMGYRPKSEIEAFWEG</sequence>
<feature type="domain" description="Thioredoxin" evidence="10">
    <location>
        <begin position="1"/>
        <end position="99"/>
    </location>
</feature>
<dbReference type="FunFam" id="3.40.30.10:FF:000001">
    <property type="entry name" value="Thioredoxin"/>
    <property type="match status" value="1"/>
</dbReference>
<dbReference type="InterPro" id="IPR017937">
    <property type="entry name" value="Thioredoxin_CS"/>
</dbReference>
<evidence type="ECO:0000256" key="6">
    <source>
        <dbReference type="ARBA" id="ARBA00023284"/>
    </source>
</evidence>
<dbReference type="SUPFAM" id="SSF52833">
    <property type="entry name" value="Thioredoxin-like"/>
    <property type="match status" value="1"/>
</dbReference>
<dbReference type="InterPro" id="IPR005746">
    <property type="entry name" value="Thioredoxin"/>
</dbReference>
<evidence type="ECO:0000256" key="9">
    <source>
        <dbReference type="PIRSR" id="PIRSR000077-4"/>
    </source>
</evidence>
<dbReference type="PROSITE" id="PS51352">
    <property type="entry name" value="THIOREDOXIN_2"/>
    <property type="match status" value="1"/>
</dbReference>
<dbReference type="InterPro" id="IPR036249">
    <property type="entry name" value="Thioredoxin-like_sf"/>
</dbReference>
<dbReference type="GO" id="GO:0005737">
    <property type="term" value="C:cytoplasm"/>
    <property type="evidence" value="ECO:0007669"/>
    <property type="project" value="TreeGrafter"/>
</dbReference>
<evidence type="ECO:0000256" key="2">
    <source>
        <dbReference type="ARBA" id="ARBA00020570"/>
    </source>
</evidence>
<dbReference type="NCBIfam" id="TIGR01068">
    <property type="entry name" value="thioredoxin"/>
    <property type="match status" value="1"/>
</dbReference>
<dbReference type="Pfam" id="PF00085">
    <property type="entry name" value="Thioredoxin"/>
    <property type="match status" value="1"/>
</dbReference>
<feature type="site" description="Contributes to redox potential value" evidence="8">
    <location>
        <position position="32"/>
    </location>
</feature>
<dbReference type="PANTHER" id="PTHR45663">
    <property type="entry name" value="GEO12009P1"/>
    <property type="match status" value="1"/>
</dbReference>
<comment type="similarity">
    <text evidence="1">Belongs to the thioredoxin family.</text>
</comment>
<feature type="disulfide bond" description="Redox-active" evidence="9">
    <location>
        <begin position="30"/>
        <end position="33"/>
    </location>
</feature>
<feature type="active site" description="Nucleophile" evidence="8">
    <location>
        <position position="30"/>
    </location>
</feature>
<proteinExistence type="inferred from homology"/>
<evidence type="ECO:0000259" key="10">
    <source>
        <dbReference type="PROSITE" id="PS51352"/>
    </source>
</evidence>
<organism evidence="11 12">
    <name type="scientific">Candidatus Avoscillospira stercorigallinarum</name>
    <dbReference type="NCBI Taxonomy" id="2840708"/>
    <lineage>
        <taxon>Bacteria</taxon>
        <taxon>Bacillati</taxon>
        <taxon>Bacillota</taxon>
        <taxon>Clostridia</taxon>
        <taxon>Eubacteriales</taxon>
        <taxon>Oscillospiraceae</taxon>
        <taxon>Oscillospiraceae incertae sedis</taxon>
        <taxon>Candidatus Avoscillospira</taxon>
    </lineage>
</organism>
<name>A0A9D0Z613_9FIRM</name>
<dbReference type="Proteomes" id="UP000886874">
    <property type="component" value="Unassembled WGS sequence"/>
</dbReference>
<feature type="active site" description="Nucleophile" evidence="8">
    <location>
        <position position="33"/>
    </location>
</feature>
<reference evidence="11" key="2">
    <citation type="journal article" date="2021" name="PeerJ">
        <title>Extensive microbial diversity within the chicken gut microbiome revealed by metagenomics and culture.</title>
        <authorList>
            <person name="Gilroy R."/>
            <person name="Ravi A."/>
            <person name="Getino M."/>
            <person name="Pursley I."/>
            <person name="Horton D.L."/>
            <person name="Alikhan N.F."/>
            <person name="Baker D."/>
            <person name="Gharbi K."/>
            <person name="Hall N."/>
            <person name="Watson M."/>
            <person name="Adriaenssens E.M."/>
            <person name="Foster-Nyarko E."/>
            <person name="Jarju S."/>
            <person name="Secka A."/>
            <person name="Antonio M."/>
            <person name="Oren A."/>
            <person name="Chaudhuri R.R."/>
            <person name="La Ragione R."/>
            <person name="Hildebrand F."/>
            <person name="Pallen M.J."/>
        </authorList>
    </citation>
    <scope>NUCLEOTIDE SEQUENCE</scope>
    <source>
        <strain evidence="11">ChiSjej2B20-13462</strain>
    </source>
</reference>
<dbReference type="AlphaFoldDB" id="A0A9D0Z613"/>
<dbReference type="CDD" id="cd02947">
    <property type="entry name" value="TRX_family"/>
    <property type="match status" value="1"/>
</dbReference>
<evidence type="ECO:0000256" key="5">
    <source>
        <dbReference type="ARBA" id="ARBA00023157"/>
    </source>
</evidence>
<protein>
    <recommendedName>
        <fullName evidence="2 7">Thioredoxin</fullName>
    </recommendedName>
</protein>
<keyword evidence="6 9" id="KW-0676">Redox-active center</keyword>
<keyword evidence="4" id="KW-0249">Electron transport</keyword>
<keyword evidence="5 9" id="KW-1015">Disulfide bond</keyword>